<dbReference type="CDD" id="cd00082">
    <property type="entry name" value="HisKA"/>
    <property type="match status" value="1"/>
</dbReference>
<dbReference type="SUPFAM" id="SSF55874">
    <property type="entry name" value="ATPase domain of HSP90 chaperone/DNA topoisomerase II/histidine kinase"/>
    <property type="match status" value="1"/>
</dbReference>
<keyword evidence="4" id="KW-0808">Transferase</keyword>
<dbReference type="CDD" id="cd00075">
    <property type="entry name" value="HATPase"/>
    <property type="match status" value="1"/>
</dbReference>
<dbReference type="InterPro" id="IPR036890">
    <property type="entry name" value="HATPase_C_sf"/>
</dbReference>
<dbReference type="PANTHER" id="PTHR43711">
    <property type="entry name" value="TWO-COMPONENT HISTIDINE KINASE"/>
    <property type="match status" value="1"/>
</dbReference>
<dbReference type="PANTHER" id="PTHR43711:SF1">
    <property type="entry name" value="HISTIDINE KINASE 1"/>
    <property type="match status" value="1"/>
</dbReference>
<keyword evidence="6" id="KW-0902">Two-component regulatory system</keyword>
<dbReference type="InterPro" id="IPR000014">
    <property type="entry name" value="PAS"/>
</dbReference>
<dbReference type="InterPro" id="IPR050736">
    <property type="entry name" value="Sensor_HK_Regulatory"/>
</dbReference>
<dbReference type="EC" id="2.7.13.3" evidence="2"/>
<dbReference type="SMART" id="SM00388">
    <property type="entry name" value="HisKA"/>
    <property type="match status" value="1"/>
</dbReference>
<dbReference type="Gene3D" id="3.30.565.10">
    <property type="entry name" value="Histidine kinase-like ATPase, C-terminal domain"/>
    <property type="match status" value="1"/>
</dbReference>
<evidence type="ECO:0000256" key="5">
    <source>
        <dbReference type="ARBA" id="ARBA00022777"/>
    </source>
</evidence>
<reference evidence="8 9" key="1">
    <citation type="submission" date="2023-02" db="EMBL/GenBank/DDBJ databases">
        <title>Genome sequence of Novosphingobium humi KACC 19094.</title>
        <authorList>
            <person name="Kim S."/>
            <person name="Heo J."/>
            <person name="Kwon S.-W."/>
        </authorList>
    </citation>
    <scope>NUCLEOTIDE SEQUENCE [LARGE SCALE GENOMIC DNA]</scope>
    <source>
        <strain evidence="8 9">KACC 19094</strain>
    </source>
</reference>
<dbReference type="InterPro" id="IPR004358">
    <property type="entry name" value="Sig_transdc_His_kin-like_C"/>
</dbReference>
<dbReference type="InterPro" id="IPR036097">
    <property type="entry name" value="HisK_dim/P_sf"/>
</dbReference>
<dbReference type="InterPro" id="IPR005467">
    <property type="entry name" value="His_kinase_dom"/>
</dbReference>
<dbReference type="RefSeq" id="WP_273617078.1">
    <property type="nucleotide sequence ID" value="NZ_CP117417.1"/>
</dbReference>
<dbReference type="Pfam" id="PF00512">
    <property type="entry name" value="HisKA"/>
    <property type="match status" value="1"/>
</dbReference>
<dbReference type="InterPro" id="IPR035965">
    <property type="entry name" value="PAS-like_dom_sf"/>
</dbReference>
<organism evidence="8 9">
    <name type="scientific">Novosphingobium humi</name>
    <dbReference type="NCBI Taxonomy" id="2282397"/>
    <lineage>
        <taxon>Bacteria</taxon>
        <taxon>Pseudomonadati</taxon>
        <taxon>Pseudomonadota</taxon>
        <taxon>Alphaproteobacteria</taxon>
        <taxon>Sphingomonadales</taxon>
        <taxon>Sphingomonadaceae</taxon>
        <taxon>Novosphingobium</taxon>
    </lineage>
</organism>
<evidence type="ECO:0000256" key="1">
    <source>
        <dbReference type="ARBA" id="ARBA00000085"/>
    </source>
</evidence>
<comment type="catalytic activity">
    <reaction evidence="1">
        <text>ATP + protein L-histidine = ADP + protein N-phospho-L-histidine.</text>
        <dbReference type="EC" id="2.7.13.3"/>
    </reaction>
</comment>
<dbReference type="PROSITE" id="PS50109">
    <property type="entry name" value="HIS_KIN"/>
    <property type="match status" value="1"/>
</dbReference>
<dbReference type="Pfam" id="PF02518">
    <property type="entry name" value="HATPase_c"/>
    <property type="match status" value="1"/>
</dbReference>
<evidence type="ECO:0000256" key="2">
    <source>
        <dbReference type="ARBA" id="ARBA00012438"/>
    </source>
</evidence>
<proteinExistence type="predicted"/>
<dbReference type="Proteomes" id="UP001218231">
    <property type="component" value="Chromosome"/>
</dbReference>
<sequence length="797" mass="86286">MQWTPLAMVVMGLLLAAWAVAAGWAVLSSLARARAAAGAVRQARRLARMVEESPAQLLIVRSDGRIEGSPRLASWLGFSAMPQFLSELDDGKPDRGLSAEQLAQLTEAVLSAQRTSRSFNLAISPRGSRRSLSLRGGLADPQVAPAGSAQVWVFDASEAETQIARMRAETARSKSDFLALVGLIEAAPIPMWFRSPQGELRLVNSAYVRAVGADNAEAVVNGGLELVERVDGQTPAQVAARAMLEKRPAERIVAATIGGQRRALRVSDLPLGNEGVAGYAIDIEEMEEISRAFRAFREAQRSMLDLFSSGVAQFDARHRLTFANQPFQRLFALGPADLHDAPFERLLDAAREAGRVPEMRDYRAWRKERAEWFAASGAQEEAWPLSDGTHLRVVAQPMPDGGLLMVVEDRTETLRISAMRDTLLRTRTATFDSLFEAVAVFAPDGRLQLWNRLFASAWGLEAEVLDAHPHVDDVMQRIAAQLARPDQAQAVGDGVRAATLERRQTGGRVALADGRVLEYAGVPLPDGNGLLTVLDITDSQKAEEALRERNAALVEADQLKTRFLANMSYEFRTPLTSIGGFAELLEAGLGGDLSESGREYVGAILTSVARLTDQIENVLDLSQSEAGMLPLALEPVDLFALMRDLVQEREAVVTEKHLELDLRGSSLNAGKIEADPRRLGRALAHLLDNALDATPRGGRILVEVGRHRSRQKDGKNGDGKQRARVVISDNGPGMDRAALARAFDGLPIQPTSPDAKGAARRQGLGLPLARQLIEAHGGTLELLSEPGQGTAAIVELD</sequence>
<evidence type="ECO:0000313" key="9">
    <source>
        <dbReference type="Proteomes" id="UP001218231"/>
    </source>
</evidence>
<dbReference type="Gene3D" id="3.30.450.20">
    <property type="entry name" value="PAS domain"/>
    <property type="match status" value="2"/>
</dbReference>
<dbReference type="SUPFAM" id="SSF47384">
    <property type="entry name" value="Homodimeric domain of signal transducing histidine kinase"/>
    <property type="match status" value="1"/>
</dbReference>
<dbReference type="InterPro" id="IPR003594">
    <property type="entry name" value="HATPase_dom"/>
</dbReference>
<keyword evidence="3" id="KW-0597">Phosphoprotein</keyword>
<protein>
    <recommendedName>
        <fullName evidence="2">histidine kinase</fullName>
        <ecNumber evidence="2">2.7.13.3</ecNumber>
    </recommendedName>
</protein>
<feature type="domain" description="Histidine kinase" evidence="7">
    <location>
        <begin position="566"/>
        <end position="797"/>
    </location>
</feature>
<evidence type="ECO:0000256" key="6">
    <source>
        <dbReference type="ARBA" id="ARBA00023012"/>
    </source>
</evidence>
<evidence type="ECO:0000313" key="8">
    <source>
        <dbReference type="EMBL" id="WCT76668.1"/>
    </source>
</evidence>
<name>A0ABY7TTW6_9SPHN</name>
<accession>A0ABY7TTW6</accession>
<dbReference type="Gene3D" id="1.10.287.130">
    <property type="match status" value="1"/>
</dbReference>
<dbReference type="InterPro" id="IPR003661">
    <property type="entry name" value="HisK_dim/P_dom"/>
</dbReference>
<evidence type="ECO:0000256" key="3">
    <source>
        <dbReference type="ARBA" id="ARBA00022553"/>
    </source>
</evidence>
<keyword evidence="5" id="KW-0418">Kinase</keyword>
<gene>
    <name evidence="8" type="ORF">PQ457_12075</name>
</gene>
<keyword evidence="9" id="KW-1185">Reference proteome</keyword>
<evidence type="ECO:0000259" key="7">
    <source>
        <dbReference type="PROSITE" id="PS50109"/>
    </source>
</evidence>
<dbReference type="EMBL" id="CP117417">
    <property type="protein sequence ID" value="WCT76668.1"/>
    <property type="molecule type" value="Genomic_DNA"/>
</dbReference>
<dbReference type="SUPFAM" id="SSF55785">
    <property type="entry name" value="PYP-like sensor domain (PAS domain)"/>
    <property type="match status" value="3"/>
</dbReference>
<dbReference type="SMART" id="SM00387">
    <property type="entry name" value="HATPase_c"/>
    <property type="match status" value="1"/>
</dbReference>
<dbReference type="SMART" id="SM00091">
    <property type="entry name" value="PAS"/>
    <property type="match status" value="3"/>
</dbReference>
<dbReference type="Pfam" id="PF12860">
    <property type="entry name" value="PAS_7"/>
    <property type="match status" value="2"/>
</dbReference>
<evidence type="ECO:0000256" key="4">
    <source>
        <dbReference type="ARBA" id="ARBA00022679"/>
    </source>
</evidence>
<dbReference type="PRINTS" id="PR00344">
    <property type="entry name" value="BCTRLSENSOR"/>
</dbReference>